<sequence length="550" mass="59029">MVTSKFLSSVILAVAYASVSNGLVQDRAVPNHSTHRTRHISRDLKLEAYHPESTYETFGQGIAPPAHLSACSPSAHGLNNTALAFVQSKLGLGADSVSYRSGYTVDASGESYAYGDNVVSFGSSFVKPKSFSPTRPTVAASSVIAKVEAAFDANYNQWPTSVHYLAQADGSAKLVHSIQMQNKEVNSWYEVYVDAHSGDILSVTDFVAEAAYRVLPITKRTLSEGVELLTDPQDLKAVNTTDTSGNNVVSCKSSTTGTVSQSSSPLVFDYTHNPANAPTATANLAAAKVNAFYIISSVHDLAYRYGFTEAAYNFQQDNFGKGGKAGDRVKISVQDSSGTNNANFATPADGQSGTCRMYIWTLTTPNRDGSLENDIVTTEAGGMGEGWSDAMAEWTEQKSATIADYVLGDYVTNKAAGIRNYPYSTSATTNPLRYSSVKSLNEVHNIGEVWANILHQVYAALVNKYGFSDTARTNPDGTEGNIVYMHLFLDALRLQPCNPTMVTARDAWTQADVNRYGGVNKCLLWTAFASRGLGTAAKSYVDSSALPSGC</sequence>
<keyword evidence="9 11" id="KW-0865">Zymogen</keyword>
<feature type="signal peptide" evidence="11">
    <location>
        <begin position="1"/>
        <end position="22"/>
    </location>
</feature>
<dbReference type="EC" id="3.4.24.-" evidence="11"/>
<dbReference type="EMBL" id="JAACJJ010000056">
    <property type="protein sequence ID" value="KAF5312513.1"/>
    <property type="molecule type" value="Genomic_DNA"/>
</dbReference>
<accession>A0A8H5AX83</accession>
<evidence type="ECO:0000256" key="5">
    <source>
        <dbReference type="ARBA" id="ARBA00022723"/>
    </source>
</evidence>
<dbReference type="Gene3D" id="3.10.170.10">
    <property type="match status" value="1"/>
</dbReference>
<dbReference type="InterPro" id="IPR001842">
    <property type="entry name" value="Peptidase_M36"/>
</dbReference>
<reference evidence="12 13" key="1">
    <citation type="journal article" date="2020" name="ISME J.">
        <title>Uncovering the hidden diversity of litter-decomposition mechanisms in mushroom-forming fungi.</title>
        <authorList>
            <person name="Floudas D."/>
            <person name="Bentzer J."/>
            <person name="Ahren D."/>
            <person name="Johansson T."/>
            <person name="Persson P."/>
            <person name="Tunlid A."/>
        </authorList>
    </citation>
    <scope>NUCLEOTIDE SEQUENCE [LARGE SCALE GENOMIC DNA]</scope>
    <source>
        <strain evidence="12 13">CBS 101986</strain>
    </source>
</reference>
<dbReference type="PANTHER" id="PTHR33478:SF1">
    <property type="entry name" value="EXTRACELLULAR METALLOPROTEINASE MEP"/>
    <property type="match status" value="1"/>
</dbReference>
<keyword evidence="13" id="KW-1185">Reference proteome</keyword>
<keyword evidence="8 11" id="KW-0482">Metalloprotease</keyword>
<dbReference type="CDD" id="cd09596">
    <property type="entry name" value="M36"/>
    <property type="match status" value="1"/>
</dbReference>
<name>A0A8H5AX83_9AGAR</name>
<keyword evidence="7 10" id="KW-0862">Zinc</keyword>
<evidence type="ECO:0000313" key="12">
    <source>
        <dbReference type="EMBL" id="KAF5312513.1"/>
    </source>
</evidence>
<feature type="binding site" evidence="10">
    <location>
        <position position="385"/>
    </location>
    <ligand>
        <name>Zn(2+)</name>
        <dbReference type="ChEBI" id="CHEBI:29105"/>
        <note>catalytic</note>
    </ligand>
</feature>
<dbReference type="InterPro" id="IPR027268">
    <property type="entry name" value="Peptidase_M4/M1_CTD_sf"/>
</dbReference>
<dbReference type="InterPro" id="IPR050371">
    <property type="entry name" value="Fungal_virulence_M36"/>
</dbReference>
<keyword evidence="11" id="KW-0732">Signal</keyword>
<evidence type="ECO:0000256" key="7">
    <source>
        <dbReference type="ARBA" id="ARBA00022833"/>
    </source>
</evidence>
<feature type="binding site" evidence="10">
    <location>
        <position position="209"/>
    </location>
    <ligand>
        <name>Zn(2+)</name>
        <dbReference type="ChEBI" id="CHEBI:29105"/>
        <note>catalytic</note>
    </ligand>
</feature>
<keyword evidence="5 10" id="KW-0479">Metal-binding</keyword>
<dbReference type="Pfam" id="PF02128">
    <property type="entry name" value="Peptidase_M36"/>
    <property type="match status" value="1"/>
</dbReference>
<protein>
    <recommendedName>
        <fullName evidence="11">Extracellular metalloproteinase</fullName>
        <ecNumber evidence="11">3.4.24.-</ecNumber>
    </recommendedName>
    <alternativeName>
        <fullName evidence="11">Fungalysin</fullName>
    </alternativeName>
</protein>
<dbReference type="Gene3D" id="1.10.390.10">
    <property type="entry name" value="Neutral Protease Domain 2"/>
    <property type="match status" value="1"/>
</dbReference>
<evidence type="ECO:0000256" key="4">
    <source>
        <dbReference type="ARBA" id="ARBA00022670"/>
    </source>
</evidence>
<gene>
    <name evidence="12" type="ORF">D9619_002331</name>
</gene>
<dbReference type="GO" id="GO:0005615">
    <property type="term" value="C:extracellular space"/>
    <property type="evidence" value="ECO:0007669"/>
    <property type="project" value="InterPro"/>
</dbReference>
<comment type="subcellular location">
    <subcellularLocation>
        <location evidence="1 11">Secreted</location>
    </subcellularLocation>
</comment>
<dbReference type="Proteomes" id="UP000567179">
    <property type="component" value="Unassembled WGS sequence"/>
</dbReference>
<dbReference type="GO" id="GO:0006508">
    <property type="term" value="P:proteolysis"/>
    <property type="evidence" value="ECO:0007669"/>
    <property type="project" value="UniProtKB-KW"/>
</dbReference>
<evidence type="ECO:0000256" key="2">
    <source>
        <dbReference type="ARBA" id="ARBA00006006"/>
    </source>
</evidence>
<evidence type="ECO:0000256" key="10">
    <source>
        <dbReference type="PIRSR" id="PIRSR601842-2"/>
    </source>
</evidence>
<keyword evidence="6 11" id="KW-0378">Hydrolase</keyword>
<evidence type="ECO:0000256" key="3">
    <source>
        <dbReference type="ARBA" id="ARBA00022525"/>
    </source>
</evidence>
<proteinExistence type="inferred from homology"/>
<comment type="cofactor">
    <cofactor evidence="10">
        <name>Zn(2+)</name>
        <dbReference type="ChEBI" id="CHEBI:29105"/>
    </cofactor>
    <text evidence="10">Binds 1 zinc ion per subunit.</text>
</comment>
<dbReference type="PANTHER" id="PTHR33478">
    <property type="entry name" value="EXTRACELLULAR METALLOPROTEINASE MEP"/>
    <property type="match status" value="1"/>
</dbReference>
<evidence type="ECO:0000256" key="8">
    <source>
        <dbReference type="ARBA" id="ARBA00023049"/>
    </source>
</evidence>
<keyword evidence="3 11" id="KW-0964">Secreted</keyword>
<keyword evidence="4 11" id="KW-0645">Protease</keyword>
<dbReference type="GO" id="GO:0008270">
    <property type="term" value="F:zinc ion binding"/>
    <property type="evidence" value="ECO:0007669"/>
    <property type="project" value="InterPro"/>
</dbReference>
<feature type="chain" id="PRO_5034804948" description="Extracellular metalloproteinase" evidence="11">
    <location>
        <begin position="23"/>
        <end position="550"/>
    </location>
</feature>
<dbReference type="AlphaFoldDB" id="A0A8H5AX83"/>
<comment type="similarity">
    <text evidence="2 11">Belongs to the peptidase M36 family.</text>
</comment>
<organism evidence="12 13">
    <name type="scientific">Psilocybe cf. subviscida</name>
    <dbReference type="NCBI Taxonomy" id="2480587"/>
    <lineage>
        <taxon>Eukaryota</taxon>
        <taxon>Fungi</taxon>
        <taxon>Dikarya</taxon>
        <taxon>Basidiomycota</taxon>
        <taxon>Agaricomycotina</taxon>
        <taxon>Agaricomycetes</taxon>
        <taxon>Agaricomycetidae</taxon>
        <taxon>Agaricales</taxon>
        <taxon>Agaricineae</taxon>
        <taxon>Strophariaceae</taxon>
        <taxon>Psilocybe</taxon>
    </lineage>
</organism>
<comment type="caution">
    <text evidence="12">The sequence shown here is derived from an EMBL/GenBank/DDBJ whole genome shotgun (WGS) entry which is preliminary data.</text>
</comment>
<evidence type="ECO:0000256" key="1">
    <source>
        <dbReference type="ARBA" id="ARBA00004613"/>
    </source>
</evidence>
<dbReference type="SUPFAM" id="SSF55486">
    <property type="entry name" value="Metalloproteases ('zincins'), catalytic domain"/>
    <property type="match status" value="1"/>
</dbReference>
<evidence type="ECO:0000256" key="9">
    <source>
        <dbReference type="ARBA" id="ARBA00023145"/>
    </source>
</evidence>
<evidence type="ECO:0000256" key="11">
    <source>
        <dbReference type="RuleBase" id="RU364017"/>
    </source>
</evidence>
<dbReference type="GO" id="GO:0004222">
    <property type="term" value="F:metalloendopeptidase activity"/>
    <property type="evidence" value="ECO:0007669"/>
    <property type="project" value="InterPro"/>
</dbReference>
<evidence type="ECO:0000313" key="13">
    <source>
        <dbReference type="Proteomes" id="UP000567179"/>
    </source>
</evidence>
<evidence type="ECO:0000256" key="6">
    <source>
        <dbReference type="ARBA" id="ARBA00022801"/>
    </source>
</evidence>
<dbReference type="OrthoDB" id="3227768at2759"/>